<dbReference type="RefSeq" id="WP_377389860.1">
    <property type="nucleotide sequence ID" value="NZ_JBHUIX010000011.1"/>
</dbReference>
<sequence length="236" mass="24805">MTDDLSQFLASRPVSAERPLLGLTVLLVEDSRFASEAVRLLCLRSGARIRRADCLRSAHRHLATYRPGVVIVDMGLPDGSGADLIRQIKLAGPGAPAVLGLSGDPGMEGEALAAGADAFMPKPLESLAMFQQAVLSVLPEAERPAGLRVVTDEMISPDPLALRDDLSHVAEVLLAAQDPDALGYVAHFLTGIARSSHDEGLETAAELLRGKAGPSSEDLTRVSGILQQRLAAASGF</sequence>
<evidence type="ECO:0000313" key="5">
    <source>
        <dbReference type="Proteomes" id="UP001597413"/>
    </source>
</evidence>
<dbReference type="SUPFAM" id="SSF52172">
    <property type="entry name" value="CheY-like"/>
    <property type="match status" value="1"/>
</dbReference>
<dbReference type="SMART" id="SM00448">
    <property type="entry name" value="REC"/>
    <property type="match status" value="1"/>
</dbReference>
<dbReference type="Pfam" id="PF00072">
    <property type="entry name" value="Response_reg"/>
    <property type="match status" value="1"/>
</dbReference>
<evidence type="ECO:0000313" key="4">
    <source>
        <dbReference type="EMBL" id="MFD2174404.1"/>
    </source>
</evidence>
<feature type="modified residue" description="4-aspartylphosphate" evidence="2">
    <location>
        <position position="73"/>
    </location>
</feature>
<dbReference type="PROSITE" id="PS50110">
    <property type="entry name" value="RESPONSE_REGULATORY"/>
    <property type="match status" value="1"/>
</dbReference>
<dbReference type="PANTHER" id="PTHR44591:SF3">
    <property type="entry name" value="RESPONSE REGULATORY DOMAIN-CONTAINING PROTEIN"/>
    <property type="match status" value="1"/>
</dbReference>
<dbReference type="CDD" id="cd00156">
    <property type="entry name" value="REC"/>
    <property type="match status" value="1"/>
</dbReference>
<dbReference type="Proteomes" id="UP001597413">
    <property type="component" value="Unassembled WGS sequence"/>
</dbReference>
<name>A0ABW5A9H9_9RHOB</name>
<accession>A0ABW5A9H9</accession>
<evidence type="ECO:0000256" key="1">
    <source>
        <dbReference type="ARBA" id="ARBA00022553"/>
    </source>
</evidence>
<dbReference type="InterPro" id="IPR050595">
    <property type="entry name" value="Bact_response_regulator"/>
</dbReference>
<keyword evidence="5" id="KW-1185">Reference proteome</keyword>
<dbReference type="Gene3D" id="3.40.50.2300">
    <property type="match status" value="1"/>
</dbReference>
<protein>
    <submittedName>
        <fullName evidence="4">Response regulator</fullName>
    </submittedName>
</protein>
<reference evidence="5" key="1">
    <citation type="journal article" date="2019" name="Int. J. Syst. Evol. Microbiol.">
        <title>The Global Catalogue of Microorganisms (GCM) 10K type strain sequencing project: providing services to taxonomists for standard genome sequencing and annotation.</title>
        <authorList>
            <consortium name="The Broad Institute Genomics Platform"/>
            <consortium name="The Broad Institute Genome Sequencing Center for Infectious Disease"/>
            <person name="Wu L."/>
            <person name="Ma J."/>
        </authorList>
    </citation>
    <scope>NUCLEOTIDE SEQUENCE [LARGE SCALE GENOMIC DNA]</scope>
    <source>
        <strain evidence="5">CCUG 55131</strain>
    </source>
</reference>
<dbReference type="InterPro" id="IPR001789">
    <property type="entry name" value="Sig_transdc_resp-reg_receiver"/>
</dbReference>
<evidence type="ECO:0000259" key="3">
    <source>
        <dbReference type="PROSITE" id="PS50110"/>
    </source>
</evidence>
<evidence type="ECO:0000256" key="2">
    <source>
        <dbReference type="PROSITE-ProRule" id="PRU00169"/>
    </source>
</evidence>
<proteinExistence type="predicted"/>
<dbReference type="InterPro" id="IPR011006">
    <property type="entry name" value="CheY-like_superfamily"/>
</dbReference>
<gene>
    <name evidence="4" type="ORF">ACFSM0_09910</name>
</gene>
<dbReference type="EMBL" id="JBHUIX010000011">
    <property type="protein sequence ID" value="MFD2174404.1"/>
    <property type="molecule type" value="Genomic_DNA"/>
</dbReference>
<feature type="domain" description="Response regulatory" evidence="3">
    <location>
        <begin position="24"/>
        <end position="137"/>
    </location>
</feature>
<dbReference type="PANTHER" id="PTHR44591">
    <property type="entry name" value="STRESS RESPONSE REGULATOR PROTEIN 1"/>
    <property type="match status" value="1"/>
</dbReference>
<organism evidence="4 5">
    <name type="scientific">Rhodobacter lacus</name>
    <dbReference type="NCBI Taxonomy" id="1641972"/>
    <lineage>
        <taxon>Bacteria</taxon>
        <taxon>Pseudomonadati</taxon>
        <taxon>Pseudomonadota</taxon>
        <taxon>Alphaproteobacteria</taxon>
        <taxon>Rhodobacterales</taxon>
        <taxon>Rhodobacter group</taxon>
        <taxon>Rhodobacter</taxon>
    </lineage>
</organism>
<keyword evidence="1 2" id="KW-0597">Phosphoprotein</keyword>
<comment type="caution">
    <text evidence="4">The sequence shown here is derived from an EMBL/GenBank/DDBJ whole genome shotgun (WGS) entry which is preliminary data.</text>
</comment>